<reference evidence="1" key="1">
    <citation type="submission" date="2023-06" db="EMBL/GenBank/DDBJ databases">
        <authorList>
            <person name="Kurt Z."/>
        </authorList>
    </citation>
    <scope>NUCLEOTIDE SEQUENCE</scope>
</reference>
<reference evidence="2 3" key="2">
    <citation type="submission" date="2024-07" db="EMBL/GenBank/DDBJ databases">
        <authorList>
            <person name="Akdeniz Z."/>
        </authorList>
    </citation>
    <scope>NUCLEOTIDE SEQUENCE [LARGE SCALE GENOMIC DNA]</scope>
</reference>
<dbReference type="EMBL" id="CATOUU010000969">
    <property type="protein sequence ID" value="CAI9963681.1"/>
    <property type="molecule type" value="Genomic_DNA"/>
</dbReference>
<protein>
    <submittedName>
        <fullName evidence="2">Hypothetical_protein</fullName>
    </submittedName>
</protein>
<keyword evidence="3" id="KW-1185">Reference proteome</keyword>
<name>A0AA86QYQ2_9EUKA</name>
<dbReference type="AlphaFoldDB" id="A0AA86QYQ2"/>
<evidence type="ECO:0000313" key="2">
    <source>
        <dbReference type="EMBL" id="CAL6020450.1"/>
    </source>
</evidence>
<evidence type="ECO:0000313" key="3">
    <source>
        <dbReference type="Proteomes" id="UP001642409"/>
    </source>
</evidence>
<sequence>MDGNVSISHVTVNISVYSVTLNRLGVIGLIQGVQLYISDVITTISAGLTDYGQQQSAIIASSNVKMCVVQRVIIFASNITSLQFSGGFFGIIENTNLQVTDSLLNSSIISCFRDYCGGIAGYIIESEILMSNMSVCTNISGQYSSGYIACSIITNVKIIDSKVQNMYISSLQYVGGFIGTTGMIGYNNSGMKTVTLQNSQIVNSNLNAQNAGGFFGFTYWTNLVISGSKVISVHITGTISQGIVLAVQSVNTTISITTSMSLGSNYINDVLQANCVSFVNTQSITQC</sequence>
<comment type="caution">
    <text evidence="1">The sequence shown here is derived from an EMBL/GenBank/DDBJ whole genome shotgun (WGS) entry which is preliminary data.</text>
</comment>
<dbReference type="Proteomes" id="UP001642409">
    <property type="component" value="Unassembled WGS sequence"/>
</dbReference>
<proteinExistence type="predicted"/>
<organism evidence="1">
    <name type="scientific">Hexamita inflata</name>
    <dbReference type="NCBI Taxonomy" id="28002"/>
    <lineage>
        <taxon>Eukaryota</taxon>
        <taxon>Metamonada</taxon>
        <taxon>Diplomonadida</taxon>
        <taxon>Hexamitidae</taxon>
        <taxon>Hexamitinae</taxon>
        <taxon>Hexamita</taxon>
    </lineage>
</organism>
<evidence type="ECO:0000313" key="1">
    <source>
        <dbReference type="EMBL" id="CAI9963681.1"/>
    </source>
</evidence>
<gene>
    <name evidence="2" type="ORF">HINF_LOCUS27471</name>
    <name evidence="1" type="ORF">HINF_LOCUS51326</name>
</gene>
<dbReference type="EMBL" id="CAXDID020000085">
    <property type="protein sequence ID" value="CAL6020450.1"/>
    <property type="molecule type" value="Genomic_DNA"/>
</dbReference>
<accession>A0AA86QYQ2</accession>